<gene>
    <name evidence="2" type="ORF">S06H3_28919</name>
</gene>
<dbReference type="AlphaFoldDB" id="X1NY86"/>
<name>X1NY86_9ZZZZ</name>
<dbReference type="InterPro" id="IPR037165">
    <property type="entry name" value="AldOxase/xan_DH_Mopterin-bd_sf"/>
</dbReference>
<reference evidence="2" key="1">
    <citation type="journal article" date="2014" name="Front. Microbiol.">
        <title>High frequency of phylogenetically diverse reductive dehalogenase-homologous genes in deep subseafloor sedimentary metagenomes.</title>
        <authorList>
            <person name="Kawai M."/>
            <person name="Futagami T."/>
            <person name="Toyoda A."/>
            <person name="Takaki Y."/>
            <person name="Nishi S."/>
            <person name="Hori S."/>
            <person name="Arai W."/>
            <person name="Tsubouchi T."/>
            <person name="Morono Y."/>
            <person name="Uchiyama I."/>
            <person name="Ito T."/>
            <person name="Fujiyama A."/>
            <person name="Inagaki F."/>
            <person name="Takami H."/>
        </authorList>
    </citation>
    <scope>NUCLEOTIDE SEQUENCE</scope>
    <source>
        <strain evidence="2">Expedition CK06-06</strain>
    </source>
</reference>
<organism evidence="2">
    <name type="scientific">marine sediment metagenome</name>
    <dbReference type="NCBI Taxonomy" id="412755"/>
    <lineage>
        <taxon>unclassified sequences</taxon>
        <taxon>metagenomes</taxon>
        <taxon>ecological metagenomes</taxon>
    </lineage>
</organism>
<dbReference type="GO" id="GO:0016491">
    <property type="term" value="F:oxidoreductase activity"/>
    <property type="evidence" value="ECO:0007669"/>
    <property type="project" value="InterPro"/>
</dbReference>
<protein>
    <recommendedName>
        <fullName evidence="1">Aldehyde oxidase/xanthine dehydrogenase second molybdopterin binding domain-containing protein</fullName>
    </recommendedName>
</protein>
<accession>X1NY86</accession>
<dbReference type="Gene3D" id="3.30.365.10">
    <property type="entry name" value="Aldehyde oxidase/xanthine dehydrogenase, molybdopterin binding domain"/>
    <property type="match status" value="1"/>
</dbReference>
<dbReference type="SUPFAM" id="SSF56003">
    <property type="entry name" value="Molybdenum cofactor-binding domain"/>
    <property type="match status" value="1"/>
</dbReference>
<evidence type="ECO:0000313" key="2">
    <source>
        <dbReference type="EMBL" id="GAI31755.1"/>
    </source>
</evidence>
<proteinExistence type="predicted"/>
<evidence type="ECO:0000259" key="1">
    <source>
        <dbReference type="Pfam" id="PF20256"/>
    </source>
</evidence>
<dbReference type="Pfam" id="PF20256">
    <property type="entry name" value="MoCoBD_2"/>
    <property type="match status" value="1"/>
</dbReference>
<dbReference type="EMBL" id="BARV01016913">
    <property type="protein sequence ID" value="GAI31755.1"/>
    <property type="molecule type" value="Genomic_DNA"/>
</dbReference>
<comment type="caution">
    <text evidence="2">The sequence shown here is derived from an EMBL/GenBank/DDBJ whole genome shotgun (WGS) entry which is preliminary data.</text>
</comment>
<feature type="non-terminal residue" evidence="2">
    <location>
        <position position="1"/>
    </location>
</feature>
<dbReference type="InterPro" id="IPR046867">
    <property type="entry name" value="AldOxase/xan_DH_MoCoBD2"/>
</dbReference>
<feature type="domain" description="Aldehyde oxidase/xanthine dehydrogenase second molybdopterin binding" evidence="1">
    <location>
        <begin position="1"/>
        <end position="45"/>
    </location>
</feature>
<sequence length="56" mass="6175">FGCQGCELKIDKKNGEVIIDKFISSFDVGKVISPQMIRGQIEGGADLIYAEKVWSI</sequence>